<dbReference type="Proteomes" id="UP000291343">
    <property type="component" value="Unassembled WGS sequence"/>
</dbReference>
<accession>A0A482WXP6</accession>
<evidence type="ECO:0000313" key="4">
    <source>
        <dbReference type="Proteomes" id="UP000291343"/>
    </source>
</evidence>
<keyword evidence="2" id="KW-1133">Transmembrane helix</keyword>
<evidence type="ECO:0000256" key="1">
    <source>
        <dbReference type="SAM" id="MobiDB-lite"/>
    </source>
</evidence>
<evidence type="ECO:0000313" key="3">
    <source>
        <dbReference type="EMBL" id="RZF37941.1"/>
    </source>
</evidence>
<proteinExistence type="predicted"/>
<comment type="caution">
    <text evidence="3">The sequence shown here is derived from an EMBL/GenBank/DDBJ whole genome shotgun (WGS) entry which is preliminary data.</text>
</comment>
<sequence>MDHISEIGDPEALPGEKITETVEELRAKLESMRSLLANSQREKEGKKRGGSTKNASIIDGTFLSAIFGVVLVLIVGVSFYAFQNLFWAINKKFNPRHTEL</sequence>
<organism evidence="3 4">
    <name type="scientific">Laodelphax striatellus</name>
    <name type="common">Small brown planthopper</name>
    <name type="synonym">Delphax striatella</name>
    <dbReference type="NCBI Taxonomy" id="195883"/>
    <lineage>
        <taxon>Eukaryota</taxon>
        <taxon>Metazoa</taxon>
        <taxon>Ecdysozoa</taxon>
        <taxon>Arthropoda</taxon>
        <taxon>Hexapoda</taxon>
        <taxon>Insecta</taxon>
        <taxon>Pterygota</taxon>
        <taxon>Neoptera</taxon>
        <taxon>Paraneoptera</taxon>
        <taxon>Hemiptera</taxon>
        <taxon>Auchenorrhyncha</taxon>
        <taxon>Fulgoroidea</taxon>
        <taxon>Delphacidae</taxon>
        <taxon>Criomorphinae</taxon>
        <taxon>Laodelphax</taxon>
    </lineage>
</organism>
<dbReference type="InParanoid" id="A0A482WXP6"/>
<dbReference type="EMBL" id="QKKF02022863">
    <property type="protein sequence ID" value="RZF37941.1"/>
    <property type="molecule type" value="Genomic_DNA"/>
</dbReference>
<dbReference type="OrthoDB" id="6585706at2759"/>
<dbReference type="FunCoup" id="A0A482WXP6">
    <property type="interactions" value="7"/>
</dbReference>
<protein>
    <submittedName>
        <fullName evidence="3">Uncharacterized protein</fullName>
    </submittedName>
</protein>
<dbReference type="SMR" id="A0A482WXP6"/>
<keyword evidence="4" id="KW-1185">Reference proteome</keyword>
<feature type="region of interest" description="Disordered" evidence="1">
    <location>
        <begin position="36"/>
        <end position="55"/>
    </location>
</feature>
<dbReference type="AlphaFoldDB" id="A0A482WXP6"/>
<feature type="transmembrane region" description="Helical" evidence="2">
    <location>
        <begin position="62"/>
        <end position="82"/>
    </location>
</feature>
<reference evidence="3 4" key="1">
    <citation type="journal article" date="2017" name="Gigascience">
        <title>Genome sequence of the small brown planthopper, Laodelphax striatellus.</title>
        <authorList>
            <person name="Zhu J."/>
            <person name="Jiang F."/>
            <person name="Wang X."/>
            <person name="Yang P."/>
            <person name="Bao Y."/>
            <person name="Zhao W."/>
            <person name="Wang W."/>
            <person name="Lu H."/>
            <person name="Wang Q."/>
            <person name="Cui N."/>
            <person name="Li J."/>
            <person name="Chen X."/>
            <person name="Luo L."/>
            <person name="Yu J."/>
            <person name="Kang L."/>
            <person name="Cui F."/>
        </authorList>
    </citation>
    <scope>NUCLEOTIDE SEQUENCE [LARGE SCALE GENOMIC DNA]</scope>
    <source>
        <strain evidence="3">Lst14</strain>
    </source>
</reference>
<name>A0A482WXP6_LAOST</name>
<gene>
    <name evidence="3" type="ORF">LSTR_LSTR005441</name>
</gene>
<keyword evidence="2" id="KW-0472">Membrane</keyword>
<evidence type="ECO:0000256" key="2">
    <source>
        <dbReference type="SAM" id="Phobius"/>
    </source>
</evidence>
<keyword evidence="2" id="KW-0812">Transmembrane</keyword>